<accession>A0A9N9ZEE2</accession>
<comment type="caution">
    <text evidence="2">The sequence shown here is derived from an EMBL/GenBank/DDBJ whole genome shotgun (WGS) entry which is preliminary data.</text>
</comment>
<feature type="compositionally biased region" description="Basic residues" evidence="1">
    <location>
        <begin position="138"/>
        <end position="162"/>
    </location>
</feature>
<evidence type="ECO:0000313" key="3">
    <source>
        <dbReference type="Proteomes" id="UP000775872"/>
    </source>
</evidence>
<dbReference type="Proteomes" id="UP000775872">
    <property type="component" value="Unassembled WGS sequence"/>
</dbReference>
<keyword evidence="3" id="KW-1185">Reference proteome</keyword>
<dbReference type="AlphaFoldDB" id="A0A9N9ZEE2"/>
<protein>
    <submittedName>
        <fullName evidence="2">Uncharacterized protein</fullName>
    </submittedName>
</protein>
<name>A0A9N9ZEE2_9HYPO</name>
<sequence>MDIDSTSVNMRLTLATLLACFVYMTTCVSAIAISYRVPWKEGKKEGAESSSEEIETTRKDSVINGMSTWSGGKYKATMGGFGARAIIQVQTAQSGSNRKKTEAQTMMQEMRRLVQQNARSRSPSPEPEGKKKPASSSKKTRKRSPQFRNKRRSYAKRGYSRY</sequence>
<proteinExistence type="predicted"/>
<evidence type="ECO:0000256" key="1">
    <source>
        <dbReference type="SAM" id="MobiDB-lite"/>
    </source>
</evidence>
<gene>
    <name evidence="2" type="ORF">CSOL1703_00015255</name>
</gene>
<feature type="region of interest" description="Disordered" evidence="1">
    <location>
        <begin position="90"/>
        <end position="162"/>
    </location>
</feature>
<dbReference type="OrthoDB" id="10411030at2759"/>
<organism evidence="2 3">
    <name type="scientific">Clonostachys solani</name>
    <dbReference type="NCBI Taxonomy" id="160281"/>
    <lineage>
        <taxon>Eukaryota</taxon>
        <taxon>Fungi</taxon>
        <taxon>Dikarya</taxon>
        <taxon>Ascomycota</taxon>
        <taxon>Pezizomycotina</taxon>
        <taxon>Sordariomycetes</taxon>
        <taxon>Hypocreomycetidae</taxon>
        <taxon>Hypocreales</taxon>
        <taxon>Bionectriaceae</taxon>
        <taxon>Clonostachys</taxon>
    </lineage>
</organism>
<evidence type="ECO:0000313" key="2">
    <source>
        <dbReference type="EMBL" id="CAH0054063.1"/>
    </source>
</evidence>
<reference evidence="2" key="1">
    <citation type="submission" date="2021-10" db="EMBL/GenBank/DDBJ databases">
        <authorList>
            <person name="Piombo E."/>
        </authorList>
    </citation>
    <scope>NUCLEOTIDE SEQUENCE</scope>
</reference>
<dbReference type="EMBL" id="CABFOC020000046">
    <property type="protein sequence ID" value="CAH0054063.1"/>
    <property type="molecule type" value="Genomic_DNA"/>
</dbReference>